<comment type="caution">
    <text evidence="2">The sequence shown here is derived from an EMBL/GenBank/DDBJ whole genome shotgun (WGS) entry which is preliminary data.</text>
</comment>
<dbReference type="EMBL" id="VSSQ01015157">
    <property type="protein sequence ID" value="MPM55191.1"/>
    <property type="molecule type" value="Genomic_DNA"/>
</dbReference>
<protein>
    <recommendedName>
        <fullName evidence="1">Integrase catalytic domain-containing protein</fullName>
    </recommendedName>
</protein>
<accession>A0A645AS94</accession>
<proteinExistence type="predicted"/>
<dbReference type="PANTHER" id="PTHR35004">
    <property type="entry name" value="TRANSPOSASE RV3428C-RELATED"/>
    <property type="match status" value="1"/>
</dbReference>
<evidence type="ECO:0000259" key="1">
    <source>
        <dbReference type="PROSITE" id="PS50994"/>
    </source>
</evidence>
<reference evidence="2" key="1">
    <citation type="submission" date="2019-08" db="EMBL/GenBank/DDBJ databases">
        <authorList>
            <person name="Kucharzyk K."/>
            <person name="Murdoch R.W."/>
            <person name="Higgins S."/>
            <person name="Loffler F."/>
        </authorList>
    </citation>
    <scope>NUCLEOTIDE SEQUENCE</scope>
</reference>
<gene>
    <name evidence="2" type="ORF">SDC9_101984</name>
</gene>
<organism evidence="2">
    <name type="scientific">bioreactor metagenome</name>
    <dbReference type="NCBI Taxonomy" id="1076179"/>
    <lineage>
        <taxon>unclassified sequences</taxon>
        <taxon>metagenomes</taxon>
        <taxon>ecological metagenomes</taxon>
    </lineage>
</organism>
<dbReference type="InterPro" id="IPR001584">
    <property type="entry name" value="Integrase_cat-core"/>
</dbReference>
<dbReference type="PANTHER" id="PTHR35004:SF7">
    <property type="entry name" value="INTEGRASE PROTEIN"/>
    <property type="match status" value="1"/>
</dbReference>
<dbReference type="NCBIfam" id="NF033546">
    <property type="entry name" value="transpos_IS21"/>
    <property type="match status" value="1"/>
</dbReference>
<sequence>MQKEIPRNAREKSPELHRAIESVIESLYPFGLEETERKGTEEMLTMSRIDEIRRAYFEEGKTISGISVEYALDRKTVRKYVMKEDFNAVVPSAGREAMQPKLDPYKKTIDEWLEGDMKARRKQRHTAKRVYDRLVETHAGFDCSYRTVAAYVGSRRKSLYATDRAALPLVHKAGEAQADFGSADFYLNGKLYEGNYLNVSFPYSNAGYLQLFKGENAECLFEGLTTIFVRLGGIPPRIWFDNASTLVAAVLKGGARDLTQGFLRFKEHHGFIAAFCNPNAGHEKGNVENKVGYHRRNLLVPVPEFVDLDAYNRTLLDRAVEDHGREHYRFDGSIAQRHEEDRKALLPLPAAAYDCAGYERRRVDAWGKIRLTPAHVYSTAPKYAGATILVRKTANDVIPLDGNHRPITVHARLYGSGKQEAMDWLPYLTQLSRNPGALKYTGIREMLPDPLRRYLDGLERSDQGKVLKVLANLSERDGFDKAVESVAEAVRRNLPDLDSLVTLHDYLHRLHAPDRMNLESATLPTLPGFSFPVELCDAMLTNRTAGTC</sequence>
<dbReference type="PROSITE" id="PS50994">
    <property type="entry name" value="INTEGRASE"/>
    <property type="match status" value="1"/>
</dbReference>
<evidence type="ECO:0000313" key="2">
    <source>
        <dbReference type="EMBL" id="MPM55191.1"/>
    </source>
</evidence>
<feature type="domain" description="Integrase catalytic" evidence="1">
    <location>
        <begin position="164"/>
        <end position="298"/>
    </location>
</feature>
<name>A0A645AS94_9ZZZZ</name>
<dbReference type="GO" id="GO:0015074">
    <property type="term" value="P:DNA integration"/>
    <property type="evidence" value="ECO:0007669"/>
    <property type="project" value="InterPro"/>
</dbReference>
<dbReference type="AlphaFoldDB" id="A0A645AS94"/>